<dbReference type="SUPFAM" id="SSF54171">
    <property type="entry name" value="DNA-binding domain"/>
    <property type="match status" value="1"/>
</dbReference>
<keyword evidence="3" id="KW-0805">Transcription regulation</keyword>
<evidence type="ECO:0000256" key="9">
    <source>
        <dbReference type="ARBA" id="ARBA00024343"/>
    </source>
</evidence>
<keyword evidence="4" id="KW-0346">Stress response</keyword>
<sequence>MGFKDKKQDIRKASQASSRKGCLRGKGGPDNASCTYKGVRQRTWGKWVAEIREPNGGDRLWLGTFNTSREAAFAYDAAARKIYGLNAKLNLPEVVNVEVEEAQFSLKSFSDTQVTTHMEKQQNSSGESSSDNPSSGGTDESVLCDNEFAISSPTGDFVESRNNEGVGDNEVGIDGIWENLNVNLPDLDDSFIWAEAMATVGFDQVAMVGDPRTFAGNFEDGKGWESVHHPWGA</sequence>
<keyword evidence="6" id="KW-0010">Activator</keyword>
<dbReference type="FunFam" id="3.30.730.10:FF:000001">
    <property type="entry name" value="Ethylene-responsive transcription factor 2"/>
    <property type="match status" value="1"/>
</dbReference>
<dbReference type="PANTHER" id="PTHR31241">
    <property type="entry name" value="DEHYDRATION-RESPONSIVE ELEMENT-BINDING PROTEIN 2C"/>
    <property type="match status" value="1"/>
</dbReference>
<feature type="region of interest" description="Disordered" evidence="10">
    <location>
        <begin position="113"/>
        <end position="142"/>
    </location>
</feature>
<accession>A0A7G8AUC0</accession>
<dbReference type="PROSITE" id="PS51032">
    <property type="entry name" value="AP2_ERF"/>
    <property type="match status" value="1"/>
</dbReference>
<evidence type="ECO:0000256" key="7">
    <source>
        <dbReference type="ARBA" id="ARBA00023163"/>
    </source>
</evidence>
<evidence type="ECO:0000256" key="3">
    <source>
        <dbReference type="ARBA" id="ARBA00023015"/>
    </source>
</evidence>
<evidence type="ECO:0000256" key="1">
    <source>
        <dbReference type="ARBA" id="ARBA00004123"/>
    </source>
</evidence>
<feature type="compositionally biased region" description="Basic and acidic residues" evidence="10">
    <location>
        <begin position="1"/>
        <end position="12"/>
    </location>
</feature>
<dbReference type="GO" id="GO:0003700">
    <property type="term" value="F:DNA-binding transcription factor activity"/>
    <property type="evidence" value="ECO:0007669"/>
    <property type="project" value="InterPro"/>
</dbReference>
<feature type="domain" description="AP2/ERF" evidence="11">
    <location>
        <begin position="35"/>
        <end position="92"/>
    </location>
</feature>
<dbReference type="GO" id="GO:0000976">
    <property type="term" value="F:transcription cis-regulatory region binding"/>
    <property type="evidence" value="ECO:0007669"/>
    <property type="project" value="TreeGrafter"/>
</dbReference>
<organism evidence="12">
    <name type="scientific">Camptotheca acuminata</name>
    <name type="common">Happy tree</name>
    <dbReference type="NCBI Taxonomy" id="16922"/>
    <lineage>
        <taxon>Eukaryota</taxon>
        <taxon>Viridiplantae</taxon>
        <taxon>Streptophyta</taxon>
        <taxon>Embryophyta</taxon>
        <taxon>Tracheophyta</taxon>
        <taxon>Spermatophyta</taxon>
        <taxon>Magnoliopsida</taxon>
        <taxon>eudicotyledons</taxon>
        <taxon>Gunneridae</taxon>
        <taxon>Pentapetalae</taxon>
        <taxon>asterids</taxon>
        <taxon>Cornales</taxon>
        <taxon>Nyssaceae</taxon>
        <taxon>Camptotheca</taxon>
    </lineage>
</organism>
<dbReference type="GO" id="GO:0005634">
    <property type="term" value="C:nucleus"/>
    <property type="evidence" value="ECO:0007669"/>
    <property type="project" value="UniProtKB-SubCell"/>
</dbReference>
<dbReference type="InterPro" id="IPR016177">
    <property type="entry name" value="DNA-bd_dom_sf"/>
</dbReference>
<dbReference type="GO" id="GO:0006952">
    <property type="term" value="P:defense response"/>
    <property type="evidence" value="ECO:0007669"/>
    <property type="project" value="UniProtKB-KW"/>
</dbReference>
<dbReference type="PRINTS" id="PR00367">
    <property type="entry name" value="ETHRSPELEMNT"/>
</dbReference>
<feature type="compositionally biased region" description="Low complexity" evidence="10">
    <location>
        <begin position="124"/>
        <end position="137"/>
    </location>
</feature>
<dbReference type="InterPro" id="IPR036955">
    <property type="entry name" value="AP2/ERF_dom_sf"/>
</dbReference>
<comment type="subcellular location">
    <subcellularLocation>
        <location evidence="1">Nucleus</location>
    </subcellularLocation>
</comment>
<reference evidence="12" key="2">
    <citation type="journal article" date="2020" name="Chin J Nat Med">
        <title>Genome-wide identification and analysis of AP2/ERF transcription factors related to camptothecin biosynthesis in Camptotheca acuminata.</title>
        <authorList>
            <person name="Hu Y.T."/>
            <person name="Xu Z.C."/>
            <person name="Tian Y."/>
            <person name="Gao R.R."/>
            <person name="Ji A.J."/>
            <person name="Pu X.D."/>
            <person name="Wang Y."/>
            <person name="Liu X."/>
            <person name="Song J.Y."/>
        </authorList>
    </citation>
    <scope>NUCLEOTIDE SEQUENCE</scope>
    <source>
        <strain evidence="12">Cac054</strain>
    </source>
</reference>
<evidence type="ECO:0000256" key="2">
    <source>
        <dbReference type="ARBA" id="ARBA00022821"/>
    </source>
</evidence>
<feature type="region of interest" description="Disordered" evidence="10">
    <location>
        <begin position="1"/>
        <end position="27"/>
    </location>
</feature>
<evidence type="ECO:0000256" key="10">
    <source>
        <dbReference type="SAM" id="MobiDB-lite"/>
    </source>
</evidence>
<evidence type="ECO:0000256" key="5">
    <source>
        <dbReference type="ARBA" id="ARBA00023125"/>
    </source>
</evidence>
<keyword evidence="5" id="KW-0238">DNA-binding</keyword>
<comment type="similarity">
    <text evidence="9">Belongs to the AP2/ERF transcription factor family. ERF subfamily.</text>
</comment>
<evidence type="ECO:0000259" key="11">
    <source>
        <dbReference type="PROSITE" id="PS51032"/>
    </source>
</evidence>
<dbReference type="GO" id="GO:0045893">
    <property type="term" value="P:positive regulation of DNA-templated transcription"/>
    <property type="evidence" value="ECO:0007669"/>
    <property type="project" value="TreeGrafter"/>
</dbReference>
<name>A0A7G8AUC0_CAMAC</name>
<dbReference type="InterPro" id="IPR001471">
    <property type="entry name" value="AP2/ERF_dom"/>
</dbReference>
<dbReference type="SMART" id="SM00380">
    <property type="entry name" value="AP2"/>
    <property type="match status" value="1"/>
</dbReference>
<evidence type="ECO:0000256" key="8">
    <source>
        <dbReference type="ARBA" id="ARBA00023242"/>
    </source>
</evidence>
<dbReference type="EMBL" id="MN863591">
    <property type="protein sequence ID" value="QNI23789.1"/>
    <property type="molecule type" value="mRNA"/>
</dbReference>
<keyword evidence="8" id="KW-0539">Nucleus</keyword>
<evidence type="ECO:0000256" key="6">
    <source>
        <dbReference type="ARBA" id="ARBA00023159"/>
    </source>
</evidence>
<protein>
    <submittedName>
        <fullName evidence="12">AP2/ERF transcription factor</fullName>
    </submittedName>
</protein>
<dbReference type="PANTHER" id="PTHR31241:SF62">
    <property type="entry name" value="DEHYDRATION-RESPONSIVE ELEMENT-BINDING PROTEIN 2D"/>
    <property type="match status" value="1"/>
</dbReference>
<evidence type="ECO:0000256" key="4">
    <source>
        <dbReference type="ARBA" id="ARBA00023016"/>
    </source>
</evidence>
<dbReference type="AlphaFoldDB" id="A0A7G8AUC0"/>
<dbReference type="Gene3D" id="3.30.730.10">
    <property type="entry name" value="AP2/ERF domain"/>
    <property type="match status" value="1"/>
</dbReference>
<evidence type="ECO:0000313" key="12">
    <source>
        <dbReference type="EMBL" id="QNI23789.1"/>
    </source>
</evidence>
<keyword evidence="7" id="KW-0804">Transcription</keyword>
<dbReference type="Pfam" id="PF00847">
    <property type="entry name" value="AP2"/>
    <property type="match status" value="1"/>
</dbReference>
<proteinExistence type="evidence at transcript level"/>
<keyword evidence="2" id="KW-0611">Plant defense</keyword>
<dbReference type="CDD" id="cd00018">
    <property type="entry name" value="AP2"/>
    <property type="match status" value="1"/>
</dbReference>
<reference evidence="12" key="1">
    <citation type="submission" date="2019-12" db="EMBL/GenBank/DDBJ databases">
        <authorList>
            <person name="Hu Y."/>
        </authorList>
    </citation>
    <scope>NUCLEOTIDE SEQUENCE</scope>
    <source>
        <strain evidence="12">Cac054</strain>
    </source>
</reference>